<dbReference type="InterPro" id="IPR029026">
    <property type="entry name" value="tRNA_m1G_MTases_N"/>
</dbReference>
<evidence type="ECO:0000256" key="2">
    <source>
        <dbReference type="ARBA" id="ARBA00007228"/>
    </source>
</evidence>
<gene>
    <name evidence="11" type="ORF">O0I10_009750</name>
</gene>
<keyword evidence="6" id="KW-0949">S-adenosyl-L-methionine</keyword>
<dbReference type="Pfam" id="PF08032">
    <property type="entry name" value="SpoU_sub_bind"/>
    <property type="match status" value="1"/>
</dbReference>
<dbReference type="InterPro" id="IPR013123">
    <property type="entry name" value="SpoU_subst-bd"/>
</dbReference>
<dbReference type="InterPro" id="IPR001537">
    <property type="entry name" value="SpoU_MeTrfase"/>
</dbReference>
<keyword evidence="7" id="KW-0809">Transit peptide</keyword>
<dbReference type="GO" id="GO:0016435">
    <property type="term" value="F:rRNA (guanine) methyltransferase activity"/>
    <property type="evidence" value="ECO:0007669"/>
    <property type="project" value="TreeGrafter"/>
</dbReference>
<dbReference type="Gene3D" id="3.30.1330.30">
    <property type="match status" value="1"/>
</dbReference>
<dbReference type="Pfam" id="PF00588">
    <property type="entry name" value="SpoU_methylase"/>
    <property type="match status" value="1"/>
</dbReference>
<dbReference type="GO" id="GO:0003723">
    <property type="term" value="F:RNA binding"/>
    <property type="evidence" value="ECO:0007669"/>
    <property type="project" value="InterPro"/>
</dbReference>
<name>A0AAD7UWU8_9FUNG</name>
<reference evidence="11 12" key="1">
    <citation type="submission" date="2023-03" db="EMBL/GenBank/DDBJ databases">
        <title>Genome sequence of Lichtheimia ornata CBS 291.66.</title>
        <authorList>
            <person name="Mohabir J.T."/>
            <person name="Shea T.P."/>
            <person name="Kurbessoian T."/>
            <person name="Berby B."/>
            <person name="Fontaine J."/>
            <person name="Livny J."/>
            <person name="Gnirke A."/>
            <person name="Stajich J.E."/>
            <person name="Cuomo C.A."/>
        </authorList>
    </citation>
    <scope>NUCLEOTIDE SEQUENCE [LARGE SCALE GENOMIC DNA]</scope>
    <source>
        <strain evidence="11">CBS 291.66</strain>
    </source>
</reference>
<dbReference type="PANTHER" id="PTHR46103:SF1">
    <property type="entry name" value="RRNA METHYLTRANSFERASE 1, MITOCHONDRIAL"/>
    <property type="match status" value="1"/>
</dbReference>
<dbReference type="InterPro" id="IPR047182">
    <property type="entry name" value="MRM1"/>
</dbReference>
<dbReference type="InterPro" id="IPR047261">
    <property type="entry name" value="MRM1_MeTrfase_dom"/>
</dbReference>
<evidence type="ECO:0000313" key="11">
    <source>
        <dbReference type="EMBL" id="KAJ8654568.1"/>
    </source>
</evidence>
<sequence>MQRRLLRSSDFEFVYGHASVLAALHSQKRQRLKTLYLQSTSRSSPATTKKKDSTLIESIVEQCQQRNIPVITTNKGELNNLTQDKPHQGVVLEASPRATIEVTDPGNIRPGFWIALDQVQDPQNLGSILRTAHFFGVDGVLLCSKNSAPLTPSVSKVSSGAMEVMDIYSTRSLVNFLKACTTDHGWHTMAATAPEPSAVDIANIQQSISKDIPRMLVLGNEGLGLRTNVKLACKQRVTIPNTSSITSSSPHFKGHVDSLNVGVAAGILISHLART</sequence>
<dbReference type="SUPFAM" id="SSF75217">
    <property type="entry name" value="alpha/beta knot"/>
    <property type="match status" value="1"/>
</dbReference>
<dbReference type="SMART" id="SM00967">
    <property type="entry name" value="SpoU_sub_bind"/>
    <property type="match status" value="1"/>
</dbReference>
<feature type="domain" description="RNA 2-O ribose methyltransferase substrate binding" evidence="10">
    <location>
        <begin position="13"/>
        <end position="100"/>
    </location>
</feature>
<comment type="subcellular location">
    <subcellularLocation>
        <location evidence="1">Mitochondrion</location>
    </subcellularLocation>
</comment>
<evidence type="ECO:0000256" key="3">
    <source>
        <dbReference type="ARBA" id="ARBA00022552"/>
    </source>
</evidence>
<keyword evidence="4 11" id="KW-0489">Methyltransferase</keyword>
<dbReference type="Gene3D" id="3.40.1280.10">
    <property type="match status" value="1"/>
</dbReference>
<evidence type="ECO:0000256" key="8">
    <source>
        <dbReference type="ARBA" id="ARBA00023128"/>
    </source>
</evidence>
<comment type="caution">
    <text evidence="11">The sequence shown here is derived from an EMBL/GenBank/DDBJ whole genome shotgun (WGS) entry which is preliminary data.</text>
</comment>
<evidence type="ECO:0000256" key="7">
    <source>
        <dbReference type="ARBA" id="ARBA00022946"/>
    </source>
</evidence>
<dbReference type="GO" id="GO:0005739">
    <property type="term" value="C:mitochondrion"/>
    <property type="evidence" value="ECO:0007669"/>
    <property type="project" value="UniProtKB-SubCell"/>
</dbReference>
<evidence type="ECO:0000256" key="9">
    <source>
        <dbReference type="ARBA" id="ARBA00034881"/>
    </source>
</evidence>
<dbReference type="NCBIfam" id="TIGR00186">
    <property type="entry name" value="rRNA_methyl_3"/>
    <property type="match status" value="1"/>
</dbReference>
<dbReference type="GeneID" id="83217155"/>
<dbReference type="Proteomes" id="UP001234581">
    <property type="component" value="Unassembled WGS sequence"/>
</dbReference>
<keyword evidence="8" id="KW-0496">Mitochondrion</keyword>
<comment type="similarity">
    <text evidence="2">Belongs to the class IV-like SAM-binding methyltransferase superfamily. RNA methyltransferase TrmH family.</text>
</comment>
<dbReference type="AlphaFoldDB" id="A0AAD7UWU8"/>
<dbReference type="InterPro" id="IPR004441">
    <property type="entry name" value="rRNA_MeTrfase_TrmH"/>
</dbReference>
<dbReference type="EMBL" id="JARTCD010000059">
    <property type="protein sequence ID" value="KAJ8654568.1"/>
    <property type="molecule type" value="Genomic_DNA"/>
</dbReference>
<dbReference type="RefSeq" id="XP_058339482.1">
    <property type="nucleotide sequence ID" value="XM_058489736.1"/>
</dbReference>
<dbReference type="SUPFAM" id="SSF55315">
    <property type="entry name" value="L30e-like"/>
    <property type="match status" value="1"/>
</dbReference>
<evidence type="ECO:0000256" key="5">
    <source>
        <dbReference type="ARBA" id="ARBA00022679"/>
    </source>
</evidence>
<organism evidence="11 12">
    <name type="scientific">Lichtheimia ornata</name>
    <dbReference type="NCBI Taxonomy" id="688661"/>
    <lineage>
        <taxon>Eukaryota</taxon>
        <taxon>Fungi</taxon>
        <taxon>Fungi incertae sedis</taxon>
        <taxon>Mucoromycota</taxon>
        <taxon>Mucoromycotina</taxon>
        <taxon>Mucoromycetes</taxon>
        <taxon>Mucorales</taxon>
        <taxon>Lichtheimiaceae</taxon>
        <taxon>Lichtheimia</taxon>
    </lineage>
</organism>
<keyword evidence="12" id="KW-1185">Reference proteome</keyword>
<dbReference type="InterPro" id="IPR029028">
    <property type="entry name" value="Alpha/beta_knot_MTases"/>
</dbReference>
<evidence type="ECO:0000259" key="10">
    <source>
        <dbReference type="SMART" id="SM00967"/>
    </source>
</evidence>
<dbReference type="InterPro" id="IPR029064">
    <property type="entry name" value="Ribosomal_eL30-like_sf"/>
</dbReference>
<proteinExistence type="inferred from homology"/>
<dbReference type="CDD" id="cd18105">
    <property type="entry name" value="SpoU-like_MRM1"/>
    <property type="match status" value="1"/>
</dbReference>
<dbReference type="PANTHER" id="PTHR46103">
    <property type="entry name" value="RRNA METHYLTRANSFERASE 1, MITOCHONDRIAL"/>
    <property type="match status" value="1"/>
</dbReference>
<evidence type="ECO:0000313" key="12">
    <source>
        <dbReference type="Proteomes" id="UP001234581"/>
    </source>
</evidence>
<keyword evidence="5" id="KW-0808">Transferase</keyword>
<keyword evidence="3" id="KW-0698">rRNA processing</keyword>
<evidence type="ECO:0000256" key="4">
    <source>
        <dbReference type="ARBA" id="ARBA00022603"/>
    </source>
</evidence>
<accession>A0AAD7UWU8</accession>
<protein>
    <recommendedName>
        <fullName evidence="9">rRNA methyltransferase 1, mitochondrial</fullName>
    </recommendedName>
</protein>
<evidence type="ECO:0000256" key="1">
    <source>
        <dbReference type="ARBA" id="ARBA00004173"/>
    </source>
</evidence>
<evidence type="ECO:0000256" key="6">
    <source>
        <dbReference type="ARBA" id="ARBA00022691"/>
    </source>
</evidence>